<evidence type="ECO:0000313" key="2">
    <source>
        <dbReference type="Proteomes" id="UP000054565"/>
    </source>
</evidence>
<sequence>MSQSGRRDKKPSNSTRNNSYFYQQDLAQGMWGDRTKVDFLFAGEVNPFLRGQVSLFLGPRGEINSVGFLRGPVTRARVGLNRGQTEKSSVQVQLLRTTRSARESRDTDVEKSGTTIAGSLGMSLGSALVLIMLLDVFPTREQIWDTRTTGGAPENLFLTWRGIDPAHCCESMRKDV</sequence>
<dbReference type="AlphaFoldDB" id="A0A0J6YL25"/>
<dbReference type="EMBL" id="DS028099">
    <property type="protein sequence ID" value="KMP09356.1"/>
    <property type="molecule type" value="Genomic_DNA"/>
</dbReference>
<name>A0A0J6YL25_COCIT</name>
<protein>
    <submittedName>
        <fullName evidence="1">Uncharacterized protein</fullName>
    </submittedName>
</protein>
<accession>A0A0J6YL25</accession>
<evidence type="ECO:0000313" key="1">
    <source>
        <dbReference type="EMBL" id="KMP09356.1"/>
    </source>
</evidence>
<reference evidence="2" key="1">
    <citation type="journal article" date="2010" name="Genome Res.">
        <title>Population genomic sequencing of Coccidioides fungi reveals recent hybridization and transposon control.</title>
        <authorList>
            <person name="Neafsey D.E."/>
            <person name="Barker B.M."/>
            <person name="Sharpton T.J."/>
            <person name="Stajich J.E."/>
            <person name="Park D.J."/>
            <person name="Whiston E."/>
            <person name="Hung C.-Y."/>
            <person name="McMahan C."/>
            <person name="White J."/>
            <person name="Sykes S."/>
            <person name="Heiman D."/>
            <person name="Young S."/>
            <person name="Zeng Q."/>
            <person name="Abouelleil A."/>
            <person name="Aftuck L."/>
            <person name="Bessette D."/>
            <person name="Brown A."/>
            <person name="FitzGerald M."/>
            <person name="Lui A."/>
            <person name="Macdonald J.P."/>
            <person name="Priest M."/>
            <person name="Orbach M.J."/>
            <person name="Galgiani J.N."/>
            <person name="Kirkland T.N."/>
            <person name="Cole G.T."/>
            <person name="Birren B.W."/>
            <person name="Henn M.R."/>
            <person name="Taylor J.W."/>
            <person name="Rounsley S.D."/>
        </authorList>
    </citation>
    <scope>NUCLEOTIDE SEQUENCE [LARGE SCALE GENOMIC DNA]</scope>
    <source>
        <strain evidence="2">RMSCC 2394</strain>
    </source>
</reference>
<dbReference type="Proteomes" id="UP000054565">
    <property type="component" value="Unassembled WGS sequence"/>
</dbReference>
<proteinExistence type="predicted"/>
<organism evidence="1 2">
    <name type="scientific">Coccidioides immitis RMSCC 2394</name>
    <dbReference type="NCBI Taxonomy" id="404692"/>
    <lineage>
        <taxon>Eukaryota</taxon>
        <taxon>Fungi</taxon>
        <taxon>Dikarya</taxon>
        <taxon>Ascomycota</taxon>
        <taxon>Pezizomycotina</taxon>
        <taxon>Eurotiomycetes</taxon>
        <taxon>Eurotiomycetidae</taxon>
        <taxon>Onygenales</taxon>
        <taxon>Onygenaceae</taxon>
        <taxon>Coccidioides</taxon>
    </lineage>
</organism>
<gene>
    <name evidence="1" type="ORF">CIRG_09525</name>
</gene>